<dbReference type="Gene3D" id="2.60.120.10">
    <property type="entry name" value="Jelly Rolls"/>
    <property type="match status" value="1"/>
</dbReference>
<dbReference type="RefSeq" id="WP_227179191.1">
    <property type="nucleotide sequence ID" value="NZ_JAJBZT010000002.1"/>
</dbReference>
<comment type="caution">
    <text evidence="2">The sequence shown here is derived from an EMBL/GenBank/DDBJ whole genome shotgun (WGS) entry which is preliminary data.</text>
</comment>
<dbReference type="PANTHER" id="PTHR40943">
    <property type="entry name" value="CYTOPLASMIC PROTEIN-RELATED"/>
    <property type="match status" value="1"/>
</dbReference>
<dbReference type="Pfam" id="PF05899">
    <property type="entry name" value="Cupin_3"/>
    <property type="match status" value="1"/>
</dbReference>
<dbReference type="SUPFAM" id="SSF51182">
    <property type="entry name" value="RmlC-like cupins"/>
    <property type="match status" value="1"/>
</dbReference>
<protein>
    <submittedName>
        <fullName evidence="2">Cupin domain-containing protein</fullName>
    </submittedName>
</protein>
<sequence length="115" mass="12642">MSQITHFKATATLDLPETAQVAVPLGEVVSTVATQSVERSDGVETGVWSCTPGRWVRQIMQQEFCHFIEGSCTFTPEGGEPIEIKAGDALMFPANCKGVWDIHTPVRKSYVLIFK</sequence>
<dbReference type="InterPro" id="IPR011051">
    <property type="entry name" value="RmlC_Cupin_sf"/>
</dbReference>
<dbReference type="InterPro" id="IPR008579">
    <property type="entry name" value="UGlyAH_Cupin_dom"/>
</dbReference>
<dbReference type="PANTHER" id="PTHR40943:SF1">
    <property type="entry name" value="CYTOPLASMIC PROTEIN"/>
    <property type="match status" value="1"/>
</dbReference>
<proteinExistence type="predicted"/>
<keyword evidence="3" id="KW-1185">Reference proteome</keyword>
<dbReference type="InterPro" id="IPR014710">
    <property type="entry name" value="RmlC-like_jellyroll"/>
</dbReference>
<evidence type="ECO:0000313" key="3">
    <source>
        <dbReference type="Proteomes" id="UP001165395"/>
    </source>
</evidence>
<accession>A0ABS8D5P4</accession>
<evidence type="ECO:0000313" key="2">
    <source>
        <dbReference type="EMBL" id="MCB6182943.1"/>
    </source>
</evidence>
<reference evidence="2" key="1">
    <citation type="submission" date="2021-10" db="EMBL/GenBank/DDBJ databases">
        <title>The complete genome sequence of Leeia sp. TBRC 13508.</title>
        <authorList>
            <person name="Charoenyingcharoen P."/>
            <person name="Yukphan P."/>
        </authorList>
    </citation>
    <scope>NUCLEOTIDE SEQUENCE</scope>
    <source>
        <strain evidence="2">TBRC 13508</strain>
    </source>
</reference>
<dbReference type="CDD" id="cd02227">
    <property type="entry name" value="cupin_TM1112-like"/>
    <property type="match status" value="1"/>
</dbReference>
<name>A0ABS8D5P4_9NEIS</name>
<evidence type="ECO:0000259" key="1">
    <source>
        <dbReference type="Pfam" id="PF05899"/>
    </source>
</evidence>
<gene>
    <name evidence="2" type="ORF">LIN78_05200</name>
</gene>
<organism evidence="2 3">
    <name type="scientific">Leeia speluncae</name>
    <dbReference type="NCBI Taxonomy" id="2884804"/>
    <lineage>
        <taxon>Bacteria</taxon>
        <taxon>Pseudomonadati</taxon>
        <taxon>Pseudomonadota</taxon>
        <taxon>Betaproteobacteria</taxon>
        <taxon>Neisseriales</taxon>
        <taxon>Leeiaceae</taxon>
        <taxon>Leeia</taxon>
    </lineage>
</organism>
<feature type="domain" description="(S)-ureidoglycine aminohydrolase cupin" evidence="1">
    <location>
        <begin position="38"/>
        <end position="110"/>
    </location>
</feature>
<dbReference type="EMBL" id="JAJBZT010000002">
    <property type="protein sequence ID" value="MCB6182943.1"/>
    <property type="molecule type" value="Genomic_DNA"/>
</dbReference>
<dbReference type="Proteomes" id="UP001165395">
    <property type="component" value="Unassembled WGS sequence"/>
</dbReference>